<feature type="domain" description="Glycosyl transferase CAP10" evidence="3">
    <location>
        <begin position="41"/>
        <end position="290"/>
    </location>
</feature>
<dbReference type="GO" id="GO:0016740">
    <property type="term" value="F:transferase activity"/>
    <property type="evidence" value="ECO:0007669"/>
    <property type="project" value="UniProtKB-KW"/>
</dbReference>
<dbReference type="Pfam" id="PF05686">
    <property type="entry name" value="Glyco_transf_90"/>
    <property type="match status" value="1"/>
</dbReference>
<evidence type="ECO:0000256" key="1">
    <source>
        <dbReference type="ARBA" id="ARBA00010118"/>
    </source>
</evidence>
<dbReference type="Proteomes" id="UP000186817">
    <property type="component" value="Unassembled WGS sequence"/>
</dbReference>
<evidence type="ECO:0000256" key="2">
    <source>
        <dbReference type="ARBA" id="ARBA00022679"/>
    </source>
</evidence>
<sequence>MQPHRPRNADFYVSVDLYDQAEQPMPVITKARAVFTPGLLRMPSYELVGPLLDKLRHEVSRTTWSEKEPRLFWRGGMRSFNSCQCGGHIPGRAEWPARWRKFNGSTLLEMAAAAPQPGGRLPLTPRCHCQAHWTNSSTFKRNNRIRLCELSRQFPQLIDAKLAYIPDSYDSIRQRLLDLGYAAEFSQKTEQTKYKYLISTDGSTIDDTRIYWLLSTGSVIFKQITPLLPYGIPGLVPWQHFVPIREDMSDLVDKIRFAQANDDSMKQIALRAQHFAKNFFTEVVSLEKAVVTGINGGHVHVASTDCPPWRPLFQTYYLAVDALVLMLDISSGRTPSEPAKFESAIAQDVEGVRNFLCKFDDWEACPLLILCHATDTESVAFDAERIRGEIGKCELRRLPNRVRHFSWSSPSLLSELREDLAWLVTAKEQILHYIYRVIHAYHGLFDD</sequence>
<evidence type="ECO:0000313" key="5">
    <source>
        <dbReference type="Proteomes" id="UP000186817"/>
    </source>
</evidence>
<accession>A0A1Q9CAC8</accession>
<comment type="caution">
    <text evidence="4">The sequence shown here is derived from an EMBL/GenBank/DDBJ whole genome shotgun (WGS) entry which is preliminary data.</text>
</comment>
<dbReference type="EMBL" id="LSRX01001439">
    <property type="protein sequence ID" value="OLP79876.1"/>
    <property type="molecule type" value="Genomic_DNA"/>
</dbReference>
<dbReference type="OrthoDB" id="541052at2759"/>
<dbReference type="AlphaFoldDB" id="A0A1Q9CAC8"/>
<dbReference type="InterPro" id="IPR051091">
    <property type="entry name" value="O-Glucosyltr/Glycosyltrsf_90"/>
</dbReference>
<evidence type="ECO:0000313" key="4">
    <source>
        <dbReference type="EMBL" id="OLP79876.1"/>
    </source>
</evidence>
<protein>
    <submittedName>
        <fullName evidence="4">KDEL motif-containing protein 2</fullName>
    </submittedName>
</protein>
<keyword evidence="2" id="KW-0808">Transferase</keyword>
<comment type="similarity">
    <text evidence="1">Belongs to the glycosyltransferase 90 family.</text>
</comment>
<name>A0A1Q9CAC8_SYMMI</name>
<proteinExistence type="inferred from homology"/>
<dbReference type="InterPro" id="IPR006598">
    <property type="entry name" value="CAP10"/>
</dbReference>
<keyword evidence="5" id="KW-1185">Reference proteome</keyword>
<dbReference type="PANTHER" id="PTHR12203">
    <property type="entry name" value="KDEL LYS-ASP-GLU-LEU CONTAINING - RELATED"/>
    <property type="match status" value="1"/>
</dbReference>
<organism evidence="4 5">
    <name type="scientific">Symbiodinium microadriaticum</name>
    <name type="common">Dinoflagellate</name>
    <name type="synonym">Zooxanthella microadriatica</name>
    <dbReference type="NCBI Taxonomy" id="2951"/>
    <lineage>
        <taxon>Eukaryota</taxon>
        <taxon>Sar</taxon>
        <taxon>Alveolata</taxon>
        <taxon>Dinophyceae</taxon>
        <taxon>Suessiales</taxon>
        <taxon>Symbiodiniaceae</taxon>
        <taxon>Symbiodinium</taxon>
    </lineage>
</organism>
<dbReference type="OMA" id="QANDDSM"/>
<dbReference type="SMART" id="SM00672">
    <property type="entry name" value="CAP10"/>
    <property type="match status" value="1"/>
</dbReference>
<evidence type="ECO:0000259" key="3">
    <source>
        <dbReference type="SMART" id="SM00672"/>
    </source>
</evidence>
<gene>
    <name evidence="4" type="primary">KDELC2</name>
    <name evidence="4" type="ORF">AK812_SmicGene39786</name>
</gene>
<dbReference type="PANTHER" id="PTHR12203:SF35">
    <property type="entry name" value="PROTEIN O-GLUCOSYLTRANSFERASE 1"/>
    <property type="match status" value="1"/>
</dbReference>
<reference evidence="4 5" key="1">
    <citation type="submission" date="2016-02" db="EMBL/GenBank/DDBJ databases">
        <title>Genome analysis of coral dinoflagellate symbionts highlights evolutionary adaptations to a symbiotic lifestyle.</title>
        <authorList>
            <person name="Aranda M."/>
            <person name="Li Y."/>
            <person name="Liew Y.J."/>
            <person name="Baumgarten S."/>
            <person name="Simakov O."/>
            <person name="Wilson M."/>
            <person name="Piel J."/>
            <person name="Ashoor H."/>
            <person name="Bougouffa S."/>
            <person name="Bajic V.B."/>
            <person name="Ryu T."/>
            <person name="Ravasi T."/>
            <person name="Bayer T."/>
            <person name="Micklem G."/>
            <person name="Kim H."/>
            <person name="Bhak J."/>
            <person name="Lajeunesse T.C."/>
            <person name="Voolstra C.R."/>
        </authorList>
    </citation>
    <scope>NUCLEOTIDE SEQUENCE [LARGE SCALE GENOMIC DNA]</scope>
    <source>
        <strain evidence="4 5">CCMP2467</strain>
    </source>
</reference>